<reference evidence="1 2" key="1">
    <citation type="submission" date="2015-03" db="EMBL/GenBank/DDBJ databases">
        <authorList>
            <person name="Urmite Genomes"/>
        </authorList>
    </citation>
    <scope>NUCLEOTIDE SEQUENCE [LARGE SCALE GENOMIC DNA]</scope>
    <source>
        <strain evidence="1 2">CSUR P1491</strain>
    </source>
</reference>
<evidence type="ECO:0000313" key="1">
    <source>
        <dbReference type="EMBL" id="CQD19273.1"/>
    </source>
</evidence>
<protein>
    <submittedName>
        <fullName evidence="1">Uncharacterized protein</fullName>
    </submittedName>
</protein>
<dbReference type="STRING" id="141349.BN1232_04501"/>
<dbReference type="OrthoDB" id="4665448at2"/>
<accession>A0A0E4H3A9</accession>
<gene>
    <name evidence="1" type="ORF">BN1232_04501</name>
</gene>
<dbReference type="Proteomes" id="UP000199251">
    <property type="component" value="Unassembled WGS sequence"/>
</dbReference>
<dbReference type="AlphaFoldDB" id="A0A0E4H3A9"/>
<dbReference type="EMBL" id="CTEE01000001">
    <property type="protein sequence ID" value="CQD19273.1"/>
    <property type="molecule type" value="Genomic_DNA"/>
</dbReference>
<proteinExistence type="predicted"/>
<evidence type="ECO:0000313" key="2">
    <source>
        <dbReference type="Proteomes" id="UP000199251"/>
    </source>
</evidence>
<name>A0A0E4H3A9_MYCLN</name>
<dbReference type="RefSeq" id="WP_090605347.1">
    <property type="nucleotide sequence ID" value="NZ_CTEE01000001.1"/>
</dbReference>
<organism evidence="1 2">
    <name type="scientific">Mycobacterium lentiflavum</name>
    <dbReference type="NCBI Taxonomy" id="141349"/>
    <lineage>
        <taxon>Bacteria</taxon>
        <taxon>Bacillati</taxon>
        <taxon>Actinomycetota</taxon>
        <taxon>Actinomycetes</taxon>
        <taxon>Mycobacteriales</taxon>
        <taxon>Mycobacteriaceae</taxon>
        <taxon>Mycobacterium</taxon>
        <taxon>Mycobacterium simiae complex</taxon>
    </lineage>
</organism>
<sequence length="501" mass="55529">MQATGWSDPDPAEVHHPTTNAEWDAALSRYLGSLNDLPLQRCVEVARSHGAATLVIETRYLDIDYRSEFSAYYSRQFADVPDSAHRLHFFSKHLETQSLWRLDADHGYIGYVVVRPAATGLVSRALLKPPQDLESAVRTSVTEYVNFFGQQLSVRGVPFAQQDAQLGACAQAAAWMCHFTAVLRGDTARRTKADFSLKADASLQPNRALPTGGLTVMQLSELFRTFEIPAMYYLVGELPSPQLPWQSTDPTGPPHLAGTWDHRIVAVACRHLNSGNPILVGTHNHAFILCGYRRSNHPRPGWIEFIRHDDQAGPYLLVHDVLNDVDQRTGKSYGPWRTMHVPVPDKLWLAPEAAERKGGQFLLNASGQIASAAGDPLPFTPLQNLINVKQLALRTYAIRSNDFKASVAARTTSEAIQIEYRLARLPRFIWVVEAIDRQLRKAGKPCVVGEAVLDATSSDHDPQEIALHIHGVMWLQQTNGDIRFPITGDAQPYNSGGVGDP</sequence>